<dbReference type="InterPro" id="IPR056514">
    <property type="entry name" value="ARM_LIN_2nd"/>
</dbReference>
<feature type="domain" description="Putative E3 ubiquitin-protein ligase LIN ARM repeats" evidence="7">
    <location>
        <begin position="628"/>
        <end position="791"/>
    </location>
</feature>
<dbReference type="InterPro" id="IPR055566">
    <property type="entry name" value="ARM_LIN"/>
</dbReference>
<feature type="repeat" description="WD" evidence="3">
    <location>
        <begin position="1187"/>
        <end position="1226"/>
    </location>
</feature>
<dbReference type="InterPro" id="IPR036322">
    <property type="entry name" value="WD40_repeat_dom_sf"/>
</dbReference>
<feature type="repeat" description="WD" evidence="3">
    <location>
        <begin position="1229"/>
        <end position="1263"/>
    </location>
</feature>
<accession>A0A4S4E8J0</accession>
<reference evidence="8 9" key="1">
    <citation type="journal article" date="2018" name="Proc. Natl. Acad. Sci. U.S.A.">
        <title>Draft genome sequence of Camellia sinensis var. sinensis provides insights into the evolution of the tea genome and tea quality.</title>
        <authorList>
            <person name="Wei C."/>
            <person name="Yang H."/>
            <person name="Wang S."/>
            <person name="Zhao J."/>
            <person name="Liu C."/>
            <person name="Gao L."/>
            <person name="Xia E."/>
            <person name="Lu Y."/>
            <person name="Tai Y."/>
            <person name="She G."/>
            <person name="Sun J."/>
            <person name="Cao H."/>
            <person name="Tong W."/>
            <person name="Gao Q."/>
            <person name="Li Y."/>
            <person name="Deng W."/>
            <person name="Jiang X."/>
            <person name="Wang W."/>
            <person name="Chen Q."/>
            <person name="Zhang S."/>
            <person name="Li H."/>
            <person name="Wu J."/>
            <person name="Wang P."/>
            <person name="Li P."/>
            <person name="Shi C."/>
            <person name="Zheng F."/>
            <person name="Jian J."/>
            <person name="Huang B."/>
            <person name="Shan D."/>
            <person name="Shi M."/>
            <person name="Fang C."/>
            <person name="Yue Y."/>
            <person name="Li F."/>
            <person name="Li D."/>
            <person name="Wei S."/>
            <person name="Han B."/>
            <person name="Jiang C."/>
            <person name="Yin Y."/>
            <person name="Xia T."/>
            <person name="Zhang Z."/>
            <person name="Bennetzen J.L."/>
            <person name="Zhao S."/>
            <person name="Wan X."/>
        </authorList>
    </citation>
    <scope>NUCLEOTIDE SEQUENCE [LARGE SCALE GENOMIC DNA]</scope>
    <source>
        <strain evidence="9">cv. Shuchazao</strain>
        <tissue evidence="8">Leaf</tissue>
    </source>
</reference>
<dbReference type="PANTHER" id="PTHR35549">
    <property type="entry name" value="OS04G0584500 PROTEIN"/>
    <property type="match status" value="1"/>
</dbReference>
<proteinExistence type="predicted"/>
<dbReference type="InterPro" id="IPR019775">
    <property type="entry name" value="WD40_repeat_CS"/>
</dbReference>
<comment type="caution">
    <text evidence="8">The sequence shown here is derived from an EMBL/GenBank/DDBJ whole genome shotgun (WGS) entry which is preliminary data.</text>
</comment>
<feature type="domain" description="Putative E3 ubiquitin-protein ligase LIN ARM-like" evidence="6">
    <location>
        <begin position="793"/>
        <end position="1164"/>
    </location>
</feature>
<keyword evidence="2" id="KW-0677">Repeat</keyword>
<dbReference type="Gene3D" id="2.130.10.10">
    <property type="entry name" value="YVTN repeat-like/Quinoprotein amine dehydrogenase"/>
    <property type="match status" value="1"/>
</dbReference>
<dbReference type="Pfam" id="PF23568">
    <property type="entry name" value="ARM_LIN"/>
    <property type="match status" value="1"/>
</dbReference>
<evidence type="ECO:0000259" key="6">
    <source>
        <dbReference type="Pfam" id="PF23628"/>
    </source>
</evidence>
<dbReference type="Pfam" id="PF00400">
    <property type="entry name" value="WD40"/>
    <property type="match status" value="2"/>
</dbReference>
<dbReference type="SMART" id="SM00320">
    <property type="entry name" value="WD40"/>
    <property type="match status" value="2"/>
</dbReference>
<evidence type="ECO:0000313" key="8">
    <source>
        <dbReference type="EMBL" id="THG11795.1"/>
    </source>
</evidence>
<evidence type="ECO:0000256" key="1">
    <source>
        <dbReference type="ARBA" id="ARBA00022574"/>
    </source>
</evidence>
<organism evidence="8 9">
    <name type="scientific">Camellia sinensis var. sinensis</name>
    <name type="common">China tea</name>
    <dbReference type="NCBI Taxonomy" id="542762"/>
    <lineage>
        <taxon>Eukaryota</taxon>
        <taxon>Viridiplantae</taxon>
        <taxon>Streptophyta</taxon>
        <taxon>Embryophyta</taxon>
        <taxon>Tracheophyta</taxon>
        <taxon>Spermatophyta</taxon>
        <taxon>Magnoliopsida</taxon>
        <taxon>eudicotyledons</taxon>
        <taxon>Gunneridae</taxon>
        <taxon>Pentapetalae</taxon>
        <taxon>asterids</taxon>
        <taxon>Ericales</taxon>
        <taxon>Theaceae</taxon>
        <taxon>Camellia</taxon>
    </lineage>
</organism>
<name>A0A4S4E8J0_CAMSN</name>
<dbReference type="InterPro" id="IPR016024">
    <property type="entry name" value="ARM-type_fold"/>
</dbReference>
<keyword evidence="9" id="KW-1185">Reference proteome</keyword>
<gene>
    <name evidence="8" type="ORF">TEA_021035</name>
</gene>
<keyword evidence="1 3" id="KW-0853">WD repeat</keyword>
<dbReference type="InterPro" id="IPR015943">
    <property type="entry name" value="WD40/YVTN_repeat-like_dom_sf"/>
</dbReference>
<dbReference type="SUPFAM" id="SSF48371">
    <property type="entry name" value="ARM repeat"/>
    <property type="match status" value="1"/>
</dbReference>
<dbReference type="PROSITE" id="PS00678">
    <property type="entry name" value="WD_REPEATS_1"/>
    <property type="match status" value="1"/>
</dbReference>
<dbReference type="InterPro" id="IPR011989">
    <property type="entry name" value="ARM-like"/>
</dbReference>
<evidence type="ECO:0000259" key="7">
    <source>
        <dbReference type="Pfam" id="PF23654"/>
    </source>
</evidence>
<dbReference type="Pfam" id="PF23628">
    <property type="entry name" value="ARM_LIN_C"/>
    <property type="match status" value="1"/>
</dbReference>
<feature type="region of interest" description="Disordered" evidence="4">
    <location>
        <begin position="445"/>
        <end position="465"/>
    </location>
</feature>
<evidence type="ECO:0000256" key="4">
    <source>
        <dbReference type="SAM" id="MobiDB-lite"/>
    </source>
</evidence>
<sequence length="1495" mass="167351">MASTSSSSSSHDHERPNTESIQAVVASINQHINEFLADAKTRKSVKSKCGSKLKIQKREFFEFSEHSVLSNLYWGIENIEAAIQSKRPQEKSHRLRNSEQMLQVPALINEHGVTAGISNHYLICCSYFYLSVVRKLQGDEWQVALHFLQAVLVSPRLVQRQFLPNLCNSLFLMSMTSEREMGGLKLASLMDSDEDETGEAMRNMARRYKACLTYYQVMSYGETTRWNPGCRDIAFANDESQSFTVPCPRAGDSFPLGGFSTTNCTNDQTLRVASWDHSGRLKARAPSASIAQLQRRVRRDAKLANMSSHGADVWHHMMWRCHGNATQQDWIPIPTIGLNRTQQSMNSKAQSNYQEDIILNGESSGTESSNLQECGNSLQTDCHPEKLHPIDPEEYITRNIAKESKVSDIMECQEHIEALKIFDQVHSEEGRGSSNIKCLQELLTESQSDTPISEDSYNSGSDDEDEIEVYADTSETSKRTVVNADDPQPEISDQKLVLPCSTSGQEYAISLPQAPRNQAHAKVNEGYITNFLSGRSYRSFSALELSIFELRGMDSCTLWNCHMEEGTTRRRLHQQDLQIFNHLTSTALKNYQLAQMHHQRSIKSRQNPYSQKNPNEVCLCTEKGSENELIGVLEKAISKLCFSEGLGTCYEDYTQEVVKMYEMLSNKRGVKYTLLKDIILDQLLTAISTSKEVGVIRASVSILSSLVSGNKAVIQDMNKNGLQLCDLASALKRNVHEAAILIHLINPPPTEIKTLELLPTLAEVVCTSNSYKGGLASLLPTPPVASLMIIEVLVTAFDYATNNMHLAAINSPQVLSGLLEVPRNNNLEDFTSLATILVRCMKFDGQCRKYIARSTPVAPFISLLRSNQERGKFIALEIFHEILRMPRSSATNLLQQIRKEGSINNMNILLLLIQQSQPQYKLLAANLLLQLDTLEDSPGKSTYREEAVETLLRSLTCEEDSAMQQLSAFLLSNLGGTYSWTGEPYTVAWLLKKTGLTSPHYRNMIRNFNWLDKSLQDSGIDAWCSKITRSVTKIGEPVFHALEKGLKSRIKKVSRHCLTVTAWIGCEIARIPDDLRCTASEILLSEVEQFLHPGFELEDRLLACLCIYNYASGKGSNFSINIRPTIYTNRDFAKRNYFTSQKGVRESLRRLSKVTWMAEELLRVADYFLPNKWQRISCVHTQILEATQNYSGAVTALIYYRGQLCSGYADGSIKVWDIKGQTATLVLDVKEHKSAVTCFSLFEPGECCLLSGSADKTIRIWQMIQRKLECLEVIRVKVPIQSLDTHGQQIFAVTQSHEMKVFEASRTTRDICKDKHVQCVRVTSGKAYVGCMDSSIQELAIATNRKREIKAPSKSWRMKSGPINSISVYKDWLYSASAVVVEGSNIKGWGKQSKPQMSMVPDRGTSVLAMEVVEDFIYLNCSPSTSILQIWLRGTQQKVGRLSAGSKITSLLTGNDIILCGTEAGLIKLAALLASDPLKTSTNGSIGARDNELTS</sequence>
<dbReference type="Proteomes" id="UP000306102">
    <property type="component" value="Unassembled WGS sequence"/>
</dbReference>
<dbReference type="PROSITE" id="PS50082">
    <property type="entry name" value="WD_REPEATS_2"/>
    <property type="match status" value="2"/>
</dbReference>
<protein>
    <submittedName>
        <fullName evidence="8">Uncharacterized protein</fullName>
    </submittedName>
</protein>
<feature type="compositionally biased region" description="Polar residues" evidence="4">
    <location>
        <begin position="445"/>
        <end position="460"/>
    </location>
</feature>
<evidence type="ECO:0000259" key="5">
    <source>
        <dbReference type="Pfam" id="PF23568"/>
    </source>
</evidence>
<dbReference type="EMBL" id="SDRB02007020">
    <property type="protein sequence ID" value="THG11795.1"/>
    <property type="molecule type" value="Genomic_DNA"/>
</dbReference>
<dbReference type="InterPro" id="IPR056512">
    <property type="entry name" value="LIN_N"/>
</dbReference>
<evidence type="ECO:0000313" key="9">
    <source>
        <dbReference type="Proteomes" id="UP000306102"/>
    </source>
</evidence>
<feature type="domain" description="Putative E3 ubiquitin-protein ligase LIN N-terminal" evidence="5">
    <location>
        <begin position="21"/>
        <end position="211"/>
    </location>
</feature>
<evidence type="ECO:0000256" key="2">
    <source>
        <dbReference type="ARBA" id="ARBA00022737"/>
    </source>
</evidence>
<evidence type="ECO:0000256" key="3">
    <source>
        <dbReference type="PROSITE-ProRule" id="PRU00221"/>
    </source>
</evidence>
<dbReference type="Pfam" id="PF23654">
    <property type="entry name" value="ARM_LIN_2nd"/>
    <property type="match status" value="1"/>
</dbReference>
<dbReference type="STRING" id="542762.A0A4S4E8J0"/>
<dbReference type="SUPFAM" id="SSF50978">
    <property type="entry name" value="WD40 repeat-like"/>
    <property type="match status" value="1"/>
</dbReference>
<dbReference type="PANTHER" id="PTHR35549:SF2">
    <property type="entry name" value="TRANSDUCIN_WD40 REPEAT-LIKE SUPERFAMILY PROTEIN"/>
    <property type="match status" value="1"/>
</dbReference>
<dbReference type="InterPro" id="IPR001680">
    <property type="entry name" value="WD40_rpt"/>
</dbReference>
<dbReference type="Gene3D" id="1.25.10.10">
    <property type="entry name" value="Leucine-rich Repeat Variant"/>
    <property type="match status" value="1"/>
</dbReference>